<feature type="region of interest" description="Disordered" evidence="5">
    <location>
        <begin position="1"/>
        <end position="34"/>
    </location>
</feature>
<evidence type="ECO:0000256" key="4">
    <source>
        <dbReference type="PROSITE-ProRule" id="PRU01161"/>
    </source>
</evidence>
<dbReference type="PANTHER" id="PTHR24185:SF1">
    <property type="entry name" value="CALCIUM-INDEPENDENT PHOSPHOLIPASE A2-GAMMA"/>
    <property type="match status" value="1"/>
</dbReference>
<dbReference type="PANTHER" id="PTHR24185">
    <property type="entry name" value="CALCIUM-INDEPENDENT PHOSPHOLIPASE A2-GAMMA"/>
    <property type="match status" value="1"/>
</dbReference>
<evidence type="ECO:0000256" key="3">
    <source>
        <dbReference type="ARBA" id="ARBA00023098"/>
    </source>
</evidence>
<dbReference type="InterPro" id="IPR002641">
    <property type="entry name" value="PNPLA_dom"/>
</dbReference>
<dbReference type="GO" id="GO:0019369">
    <property type="term" value="P:arachidonate metabolic process"/>
    <property type="evidence" value="ECO:0007669"/>
    <property type="project" value="TreeGrafter"/>
</dbReference>
<dbReference type="EMBL" id="MU004196">
    <property type="protein sequence ID" value="KAF2490863.1"/>
    <property type="molecule type" value="Genomic_DNA"/>
</dbReference>
<feature type="domain" description="PNPLA" evidence="6">
    <location>
        <begin position="79"/>
        <end position="383"/>
    </location>
</feature>
<accession>A0A6A6QGV4</accession>
<evidence type="ECO:0000256" key="5">
    <source>
        <dbReference type="SAM" id="MobiDB-lite"/>
    </source>
</evidence>
<dbReference type="SMART" id="SM00355">
    <property type="entry name" value="ZnF_C2H2"/>
    <property type="match status" value="2"/>
</dbReference>
<keyword evidence="2 4" id="KW-0442">Lipid degradation</keyword>
<gene>
    <name evidence="7" type="ORF">BU16DRAFT_585217</name>
</gene>
<keyword evidence="3 4" id="KW-0443">Lipid metabolism</keyword>
<evidence type="ECO:0000313" key="8">
    <source>
        <dbReference type="Proteomes" id="UP000799750"/>
    </source>
</evidence>
<name>A0A6A6QGV4_9PEZI</name>
<dbReference type="GO" id="GO:0016020">
    <property type="term" value="C:membrane"/>
    <property type="evidence" value="ECO:0007669"/>
    <property type="project" value="TreeGrafter"/>
</dbReference>
<feature type="active site" description="Proton acceptor" evidence="4">
    <location>
        <position position="370"/>
    </location>
</feature>
<dbReference type="AlphaFoldDB" id="A0A6A6QGV4"/>
<proteinExistence type="predicted"/>
<sequence length="668" mass="74990">MDPTSPSKPLLEPLSPDGLGLQHSSGARGDDGAVTPISRATLSDQDIADDLCFPPLPLCTKTACSDSDLKSPWSRKIILSLDGGGVRGYSSLLVLKRIMFLVEEIELGARRRCKKASGEADNDPSSLYYAPNESSAAYPWSDSSVPSADTSLCLSNGNVTHIEDEYSDDDISASVEKTFASDKLVSAFKPHHYVDYIAGTSTGGLSAIMLGRMEMSIDEALTQYDLVGNQVFGKPRFLHSHFALTNYIKPKYHSRHMEKAMKAVTKFGLAKELSLSKITEDTVSFESNERRCRTIAVAHPSTNRAVTQTAYLFRSYDHLHPSPFSSQKRAPNHLNPGKANRQPIWQVGRATSAAPKYFSSISFDKTTFRDGGMVANNPSKVALDEIDQLHEQKPRVLLSIGTGAVEDDDSERQLTQVSYIKDWSHIIGLVSALATQSENTHGQMLQEVGRINRIDPNAAGSKGDQYSKLKYFRFNVDGGMKKIELDEWDPRKDGVATKATMLKLTKQYLKRPGTHKTLLKCARELVRVRRLRAKTDRWEQFACEFVYYCPEKICRNVTRTFVTREDLRRHAYDAHSFVWDVGVQNHSKLNYACCWDDCEYSGVYVFLDRKEYLEHLKGHHIPEPPFATRRQLEEWLNKGRRDQTEALEIIEASRRTRTGMASLGGEAR</sequence>
<feature type="short sequence motif" description="GXSXG" evidence="4">
    <location>
        <begin position="199"/>
        <end position="203"/>
    </location>
</feature>
<dbReference type="GO" id="GO:0046486">
    <property type="term" value="P:glycerolipid metabolic process"/>
    <property type="evidence" value="ECO:0007669"/>
    <property type="project" value="UniProtKB-ARBA"/>
</dbReference>
<protein>
    <submittedName>
        <fullName evidence="7">FabD/lysophospholipase-like protein</fullName>
    </submittedName>
</protein>
<dbReference type="InterPro" id="IPR016035">
    <property type="entry name" value="Acyl_Trfase/lysoPLipase"/>
</dbReference>
<keyword evidence="8" id="KW-1185">Reference proteome</keyword>
<dbReference type="Gene3D" id="3.40.1090.10">
    <property type="entry name" value="Cytosolic phospholipase A2 catalytic domain"/>
    <property type="match status" value="1"/>
</dbReference>
<evidence type="ECO:0000256" key="1">
    <source>
        <dbReference type="ARBA" id="ARBA00022801"/>
    </source>
</evidence>
<reference evidence="7" key="1">
    <citation type="journal article" date="2020" name="Stud. Mycol.">
        <title>101 Dothideomycetes genomes: a test case for predicting lifestyles and emergence of pathogens.</title>
        <authorList>
            <person name="Haridas S."/>
            <person name="Albert R."/>
            <person name="Binder M."/>
            <person name="Bloem J."/>
            <person name="Labutti K."/>
            <person name="Salamov A."/>
            <person name="Andreopoulos B."/>
            <person name="Baker S."/>
            <person name="Barry K."/>
            <person name="Bills G."/>
            <person name="Bluhm B."/>
            <person name="Cannon C."/>
            <person name="Castanera R."/>
            <person name="Culley D."/>
            <person name="Daum C."/>
            <person name="Ezra D."/>
            <person name="Gonzalez J."/>
            <person name="Henrissat B."/>
            <person name="Kuo A."/>
            <person name="Liang C."/>
            <person name="Lipzen A."/>
            <person name="Lutzoni F."/>
            <person name="Magnuson J."/>
            <person name="Mondo S."/>
            <person name="Nolan M."/>
            <person name="Ohm R."/>
            <person name="Pangilinan J."/>
            <person name="Park H.-J."/>
            <person name="Ramirez L."/>
            <person name="Alfaro M."/>
            <person name="Sun H."/>
            <person name="Tritt A."/>
            <person name="Yoshinaga Y."/>
            <person name="Zwiers L.-H."/>
            <person name="Turgeon B."/>
            <person name="Goodwin S."/>
            <person name="Spatafora J."/>
            <person name="Crous P."/>
            <person name="Grigoriev I."/>
        </authorList>
    </citation>
    <scope>NUCLEOTIDE SEQUENCE</scope>
    <source>
        <strain evidence="7">CBS 269.34</strain>
    </source>
</reference>
<dbReference type="GO" id="GO:0016042">
    <property type="term" value="P:lipid catabolic process"/>
    <property type="evidence" value="ECO:0007669"/>
    <property type="project" value="UniProtKB-UniRule"/>
</dbReference>
<dbReference type="OrthoDB" id="626167at2759"/>
<feature type="short sequence motif" description="GXGXXG" evidence="4">
    <location>
        <begin position="83"/>
        <end position="88"/>
    </location>
</feature>
<evidence type="ECO:0000256" key="2">
    <source>
        <dbReference type="ARBA" id="ARBA00022963"/>
    </source>
</evidence>
<dbReference type="PROSITE" id="PS51635">
    <property type="entry name" value="PNPLA"/>
    <property type="match status" value="1"/>
</dbReference>
<dbReference type="Pfam" id="PF01734">
    <property type="entry name" value="Patatin"/>
    <property type="match status" value="1"/>
</dbReference>
<evidence type="ECO:0000259" key="6">
    <source>
        <dbReference type="PROSITE" id="PS51635"/>
    </source>
</evidence>
<keyword evidence="1 4" id="KW-0378">Hydrolase</keyword>
<dbReference type="Proteomes" id="UP000799750">
    <property type="component" value="Unassembled WGS sequence"/>
</dbReference>
<organism evidence="7 8">
    <name type="scientific">Lophium mytilinum</name>
    <dbReference type="NCBI Taxonomy" id="390894"/>
    <lineage>
        <taxon>Eukaryota</taxon>
        <taxon>Fungi</taxon>
        <taxon>Dikarya</taxon>
        <taxon>Ascomycota</taxon>
        <taxon>Pezizomycotina</taxon>
        <taxon>Dothideomycetes</taxon>
        <taxon>Pleosporomycetidae</taxon>
        <taxon>Mytilinidiales</taxon>
        <taxon>Mytilinidiaceae</taxon>
        <taxon>Lophium</taxon>
    </lineage>
</organism>
<feature type="short sequence motif" description="DGA/G" evidence="4">
    <location>
        <begin position="370"/>
        <end position="372"/>
    </location>
</feature>
<dbReference type="GO" id="GO:0047499">
    <property type="term" value="F:calcium-independent phospholipase A2 activity"/>
    <property type="evidence" value="ECO:0007669"/>
    <property type="project" value="TreeGrafter"/>
</dbReference>
<dbReference type="SUPFAM" id="SSF52151">
    <property type="entry name" value="FabD/lysophospholipase-like"/>
    <property type="match status" value="1"/>
</dbReference>
<feature type="active site" description="Nucleophile" evidence="4">
    <location>
        <position position="201"/>
    </location>
</feature>
<dbReference type="InterPro" id="IPR013087">
    <property type="entry name" value="Znf_C2H2_type"/>
</dbReference>
<feature type="compositionally biased region" description="Low complexity" evidence="5">
    <location>
        <begin position="1"/>
        <end position="16"/>
    </location>
</feature>
<evidence type="ECO:0000313" key="7">
    <source>
        <dbReference type="EMBL" id="KAF2490863.1"/>
    </source>
</evidence>